<evidence type="ECO:0000256" key="1">
    <source>
        <dbReference type="SAM" id="MobiDB-lite"/>
    </source>
</evidence>
<feature type="compositionally biased region" description="Low complexity" evidence="1">
    <location>
        <begin position="178"/>
        <end position="187"/>
    </location>
</feature>
<feature type="region of interest" description="Disordered" evidence="1">
    <location>
        <begin position="419"/>
        <end position="471"/>
    </location>
</feature>
<dbReference type="Proteomes" id="UP000001593">
    <property type="component" value="Unassembled WGS sequence"/>
</dbReference>
<name>A7RMP0_NEMVE</name>
<gene>
    <name evidence="2" type="ORF">NEMVEDRAFT_v1g199361</name>
</gene>
<dbReference type="InParanoid" id="A7RMP0"/>
<feature type="compositionally biased region" description="Polar residues" evidence="1">
    <location>
        <begin position="550"/>
        <end position="560"/>
    </location>
</feature>
<keyword evidence="3" id="KW-1185">Reference proteome</keyword>
<protein>
    <submittedName>
        <fullName evidence="2">Uncharacterized protein</fullName>
    </submittedName>
</protein>
<feature type="compositionally biased region" description="Polar residues" evidence="1">
    <location>
        <begin position="451"/>
        <end position="471"/>
    </location>
</feature>
<feature type="compositionally biased region" description="Polar residues" evidence="1">
    <location>
        <begin position="234"/>
        <end position="243"/>
    </location>
</feature>
<dbReference type="HOGENOM" id="CLU_389960_0_0_1"/>
<dbReference type="EMBL" id="DS469520">
    <property type="protein sequence ID" value="EDO47301.1"/>
    <property type="molecule type" value="Genomic_DNA"/>
</dbReference>
<feature type="compositionally biased region" description="Basic and acidic residues" evidence="1">
    <location>
        <begin position="530"/>
        <end position="549"/>
    </location>
</feature>
<accession>A7RMP0</accession>
<evidence type="ECO:0000313" key="2">
    <source>
        <dbReference type="EMBL" id="EDO47301.1"/>
    </source>
</evidence>
<proteinExistence type="predicted"/>
<feature type="compositionally biased region" description="Polar residues" evidence="1">
    <location>
        <begin position="252"/>
        <end position="262"/>
    </location>
</feature>
<feature type="compositionally biased region" description="Polar residues" evidence="1">
    <location>
        <begin position="211"/>
        <end position="220"/>
    </location>
</feature>
<dbReference type="KEGG" id="nve:5519477"/>
<organism evidence="2 3">
    <name type="scientific">Nematostella vectensis</name>
    <name type="common">Starlet sea anemone</name>
    <dbReference type="NCBI Taxonomy" id="45351"/>
    <lineage>
        <taxon>Eukaryota</taxon>
        <taxon>Metazoa</taxon>
        <taxon>Cnidaria</taxon>
        <taxon>Anthozoa</taxon>
        <taxon>Hexacorallia</taxon>
        <taxon>Actiniaria</taxon>
        <taxon>Edwardsiidae</taxon>
        <taxon>Nematostella</taxon>
    </lineage>
</organism>
<feature type="region of interest" description="Disordered" evidence="1">
    <location>
        <begin position="178"/>
        <end position="262"/>
    </location>
</feature>
<evidence type="ECO:0000313" key="3">
    <source>
        <dbReference type="Proteomes" id="UP000001593"/>
    </source>
</evidence>
<sequence length="708" mass="79468">MGKTLSKLKKKQIQNWNSVPQNAWILQFSLQSTPPLQEHQFSRHANRCPIFTWPCPEWIEENLFHKLGLIVVQAFLENNLEMLMRIISQPNWAIEPLDDFEAILRSSEQPNDMMKQLEENLLDIKYQNNVRFFLEMDKLRQLELLITDSCDPQSRLRDAMKCMTEGVETRLPLMVTELSSHGSSLSSERVPTPKFDNVLPLNPTAPEESSKSGIQGSTLGNHDVGQSHGRNDEQNNGDQNTQGCDEGVSRTPYKNENSSRPSCSVYDMHTLRHFDPENGLMGICSPKQSCGIYPSDSCTEEHGNSTFMPVVNSTITCTIPYVTPPRYSTIMSTSPLPHISEVSSLNHNRERWKSALECPNTLSQSHSPVTNKAPIDYHPLNTNLSPLEDYPYPVGTISGLKLKGNDSSSAMVPSYVQQPVDSYKRPPKVFHQTPPYYSNSQNDRSREDVIQWTQESQGKESSSIMQTAPQSHDSADKFFLQAQVSETWNQNSETDSKDSSHSPYSRKRQHVNCPSLCNESRQANNQWKDGANHKDPTDNNDKEDLKIADTDTNANNSDEYTNGHEDSDLCKDVLSSDTVFNKDDKNIFVISCSKSDAVLASTSTDTTSSSPFKYFPIHGFTKAAMSPIPATKKVTETKPIYNVLPFHGLTRGQYHTPPESRGSTDLSSKTSKRQASEVIEEGDLGIYPKRVKLEECLDGARESDGGLK</sequence>
<feature type="region of interest" description="Disordered" evidence="1">
    <location>
        <begin position="649"/>
        <end position="681"/>
    </location>
</feature>
<reference evidence="2 3" key="1">
    <citation type="journal article" date="2007" name="Science">
        <title>Sea anemone genome reveals ancestral eumetazoan gene repertoire and genomic organization.</title>
        <authorList>
            <person name="Putnam N.H."/>
            <person name="Srivastava M."/>
            <person name="Hellsten U."/>
            <person name="Dirks B."/>
            <person name="Chapman J."/>
            <person name="Salamov A."/>
            <person name="Terry A."/>
            <person name="Shapiro H."/>
            <person name="Lindquist E."/>
            <person name="Kapitonov V.V."/>
            <person name="Jurka J."/>
            <person name="Genikhovich G."/>
            <person name="Grigoriev I.V."/>
            <person name="Lucas S.M."/>
            <person name="Steele R.E."/>
            <person name="Finnerty J.R."/>
            <person name="Technau U."/>
            <person name="Martindale M.Q."/>
            <person name="Rokhsar D.S."/>
        </authorList>
    </citation>
    <scope>NUCLEOTIDE SEQUENCE [LARGE SCALE GENOMIC DNA]</scope>
    <source>
        <strain evidence="3">CH2 X CH6</strain>
    </source>
</reference>
<feature type="region of interest" description="Disordered" evidence="1">
    <location>
        <begin position="489"/>
        <end position="510"/>
    </location>
</feature>
<feature type="region of interest" description="Disordered" evidence="1">
    <location>
        <begin position="524"/>
        <end position="566"/>
    </location>
</feature>
<dbReference type="AlphaFoldDB" id="A7RMP0"/>